<dbReference type="GO" id="GO:0030288">
    <property type="term" value="C:outer membrane-bounded periplasmic space"/>
    <property type="evidence" value="ECO:0007669"/>
    <property type="project" value="InterPro"/>
</dbReference>
<dbReference type="SUPFAM" id="SSF52833">
    <property type="entry name" value="Thioredoxin-like"/>
    <property type="match status" value="1"/>
</dbReference>
<dbReference type="InterPro" id="IPR050553">
    <property type="entry name" value="Thioredoxin_ResA/DsbE_sf"/>
</dbReference>
<dbReference type="Pfam" id="PF08534">
    <property type="entry name" value="Redoxin"/>
    <property type="match status" value="1"/>
</dbReference>
<accession>A0AAE2ZKK3</accession>
<dbReference type="NCBIfam" id="TIGR00385">
    <property type="entry name" value="dsbE"/>
    <property type="match status" value="1"/>
</dbReference>
<evidence type="ECO:0000313" key="9">
    <source>
        <dbReference type="Proteomes" id="UP001196509"/>
    </source>
</evidence>
<comment type="caution">
    <text evidence="8">The sequence shown here is derived from an EMBL/GenBank/DDBJ whole genome shotgun (WGS) entry which is preliminary data.</text>
</comment>
<dbReference type="InterPro" id="IPR036249">
    <property type="entry name" value="Thioredoxin-like_sf"/>
</dbReference>
<dbReference type="InterPro" id="IPR017937">
    <property type="entry name" value="Thioredoxin_CS"/>
</dbReference>
<proteinExistence type="inferred from homology"/>
<dbReference type="PANTHER" id="PTHR42852">
    <property type="entry name" value="THIOL:DISULFIDE INTERCHANGE PROTEIN DSBE"/>
    <property type="match status" value="1"/>
</dbReference>
<comment type="subcellular location">
    <subcellularLocation>
        <location evidence="1">Cell envelope</location>
    </subcellularLocation>
</comment>
<evidence type="ECO:0000256" key="5">
    <source>
        <dbReference type="ARBA" id="ARBA00023284"/>
    </source>
</evidence>
<dbReference type="Proteomes" id="UP001196509">
    <property type="component" value="Unassembled WGS sequence"/>
</dbReference>
<dbReference type="PROSITE" id="PS51352">
    <property type="entry name" value="THIOREDOXIN_2"/>
    <property type="match status" value="1"/>
</dbReference>
<gene>
    <name evidence="8" type="ORF">K1W69_15185</name>
</gene>
<organism evidence="8 9">
    <name type="scientific">Flavimaribacter sediminis</name>
    <dbReference type="NCBI Taxonomy" id="2865987"/>
    <lineage>
        <taxon>Bacteria</taxon>
        <taxon>Pseudomonadati</taxon>
        <taxon>Pseudomonadota</taxon>
        <taxon>Alphaproteobacteria</taxon>
        <taxon>Hyphomicrobiales</taxon>
        <taxon>Rhizobiaceae</taxon>
        <taxon>Flavimaribacter</taxon>
    </lineage>
</organism>
<dbReference type="GO" id="GO:0015036">
    <property type="term" value="F:disulfide oxidoreductase activity"/>
    <property type="evidence" value="ECO:0007669"/>
    <property type="project" value="InterPro"/>
</dbReference>
<feature type="transmembrane region" description="Helical" evidence="6">
    <location>
        <begin position="18"/>
        <end position="38"/>
    </location>
</feature>
<keyword evidence="9" id="KW-1185">Reference proteome</keyword>
<evidence type="ECO:0000259" key="7">
    <source>
        <dbReference type="PROSITE" id="PS51352"/>
    </source>
</evidence>
<keyword evidence="4" id="KW-1015">Disulfide bond</keyword>
<comment type="similarity">
    <text evidence="2">Belongs to the thioredoxin family. DsbE subfamily.</text>
</comment>
<feature type="domain" description="Thioredoxin" evidence="7">
    <location>
        <begin position="50"/>
        <end position="198"/>
    </location>
</feature>
<keyword evidence="6" id="KW-0812">Transmembrane</keyword>
<name>A0AAE2ZKK3_9HYPH</name>
<evidence type="ECO:0000256" key="3">
    <source>
        <dbReference type="ARBA" id="ARBA00022748"/>
    </source>
</evidence>
<evidence type="ECO:0000256" key="2">
    <source>
        <dbReference type="ARBA" id="ARBA00007758"/>
    </source>
</evidence>
<reference evidence="8" key="1">
    <citation type="submission" date="2021-08" db="EMBL/GenBank/DDBJ databases">
        <title>Hoeflea bacterium WL0058 sp. nov., isolated from the sediment.</title>
        <authorList>
            <person name="Wang L."/>
            <person name="Zhang D."/>
        </authorList>
    </citation>
    <scope>NUCLEOTIDE SEQUENCE</scope>
    <source>
        <strain evidence="8">WL0058</strain>
    </source>
</reference>
<dbReference type="InterPro" id="IPR013740">
    <property type="entry name" value="Redoxin"/>
</dbReference>
<dbReference type="InterPro" id="IPR004799">
    <property type="entry name" value="Periplasmic_diS_OxRdtase_DsbE"/>
</dbReference>
<evidence type="ECO:0000256" key="4">
    <source>
        <dbReference type="ARBA" id="ARBA00023157"/>
    </source>
</evidence>
<dbReference type="PROSITE" id="PS00194">
    <property type="entry name" value="THIOREDOXIN_1"/>
    <property type="match status" value="1"/>
</dbReference>
<evidence type="ECO:0000313" key="8">
    <source>
        <dbReference type="EMBL" id="MBW8638539.1"/>
    </source>
</evidence>
<dbReference type="GO" id="GO:0017004">
    <property type="term" value="P:cytochrome complex assembly"/>
    <property type="evidence" value="ECO:0007669"/>
    <property type="project" value="UniProtKB-KW"/>
</dbReference>
<dbReference type="CDD" id="cd03010">
    <property type="entry name" value="TlpA_like_DsbE"/>
    <property type="match status" value="1"/>
</dbReference>
<protein>
    <submittedName>
        <fullName evidence="8">DsbE family thiol:disulfide interchange protein</fullName>
    </submittedName>
</protein>
<keyword evidence="6" id="KW-0472">Membrane</keyword>
<keyword evidence="3" id="KW-0201">Cytochrome c-type biogenesis</keyword>
<dbReference type="AlphaFoldDB" id="A0AAE2ZKK3"/>
<dbReference type="EMBL" id="JAICBX010000002">
    <property type="protein sequence ID" value="MBW8638539.1"/>
    <property type="molecule type" value="Genomic_DNA"/>
</dbReference>
<dbReference type="InterPro" id="IPR013766">
    <property type="entry name" value="Thioredoxin_domain"/>
</dbReference>
<evidence type="ECO:0000256" key="6">
    <source>
        <dbReference type="SAM" id="Phobius"/>
    </source>
</evidence>
<dbReference type="Gene3D" id="3.40.30.10">
    <property type="entry name" value="Glutaredoxin"/>
    <property type="match status" value="1"/>
</dbReference>
<keyword evidence="5" id="KW-0676">Redox-active center</keyword>
<keyword evidence="6" id="KW-1133">Transmembrane helix</keyword>
<dbReference type="PANTHER" id="PTHR42852:SF6">
    <property type="entry name" value="THIOL:DISULFIDE INTERCHANGE PROTEIN DSBE"/>
    <property type="match status" value="1"/>
</dbReference>
<dbReference type="RefSeq" id="WP_220229151.1">
    <property type="nucleotide sequence ID" value="NZ_JAICBX010000002.1"/>
</dbReference>
<sequence length="200" mass="21265">MAAETENDSNPAGRRMPFIAFLPVVIFAILAIVFFGVLTSGRDVSEIPSALIGQQAPSLDLPPLEGLTRDGAPVPALTDEIVDGQLTLVNVWASWCVPCRQEHPLLMELANDDRIRVVGVNYKDKNANALRFLGELGNPYAAVGVDPNGAAAIDWGVYGIPESFLVAPNGEIVFKQVGPFSPTSIARDLMPAVEKALAGS</sequence>
<evidence type="ECO:0000256" key="1">
    <source>
        <dbReference type="ARBA" id="ARBA00004196"/>
    </source>
</evidence>